<name>A0A5J6MIR4_9PROT</name>
<gene>
    <name evidence="1" type="ORF">FRZ44_25550</name>
</gene>
<keyword evidence="2" id="KW-1185">Reference proteome</keyword>
<dbReference type="AlphaFoldDB" id="A0A5J6MIR4"/>
<evidence type="ECO:0000313" key="2">
    <source>
        <dbReference type="Proteomes" id="UP000326202"/>
    </source>
</evidence>
<accession>A0A5J6MIR4</accession>
<dbReference type="Gene3D" id="3.40.50.12780">
    <property type="entry name" value="N-terminal domain of ligase-like"/>
    <property type="match status" value="1"/>
</dbReference>
<dbReference type="KEGG" id="htq:FRZ44_25550"/>
<protein>
    <submittedName>
        <fullName evidence="1">Capsular polysaccharide biosynthesis protein</fullName>
    </submittedName>
</protein>
<dbReference type="SUPFAM" id="SSF56801">
    <property type="entry name" value="Acetyl-CoA synthetase-like"/>
    <property type="match status" value="1"/>
</dbReference>
<proteinExistence type="predicted"/>
<evidence type="ECO:0000313" key="1">
    <source>
        <dbReference type="EMBL" id="QEX17259.1"/>
    </source>
</evidence>
<organism evidence="1 2">
    <name type="scientific">Hypericibacter terrae</name>
    <dbReference type="NCBI Taxonomy" id="2602015"/>
    <lineage>
        <taxon>Bacteria</taxon>
        <taxon>Pseudomonadati</taxon>
        <taxon>Pseudomonadota</taxon>
        <taxon>Alphaproteobacteria</taxon>
        <taxon>Rhodospirillales</taxon>
        <taxon>Dongiaceae</taxon>
        <taxon>Hypericibacter</taxon>
    </lineage>
</organism>
<dbReference type="InterPro" id="IPR042099">
    <property type="entry name" value="ANL_N_sf"/>
</dbReference>
<dbReference type="EMBL" id="CP042906">
    <property type="protein sequence ID" value="QEX17259.1"/>
    <property type="molecule type" value="Genomic_DNA"/>
</dbReference>
<dbReference type="PANTHER" id="PTHR36932:SF1">
    <property type="entry name" value="CAPSULAR POLYSACCHARIDE BIOSYNTHESIS PROTEIN"/>
    <property type="match status" value="1"/>
</dbReference>
<sequence>MQHRLQDSQWWRPERLRQAQFEQLKALLRHAAATIPFYAERLQQAGFHRGMVLDEASWSQLPVLTRPEVQAAGNKLLSKDLPEHHGRRHEIRTSGSTGQPVRIVTSDLAQTWFRAVGLREALWQQRDFSGFFAVIRKFERSDMALPPDGEDLPRWGDQRTYPFPTGKAARLSLLASVAQQADWLMRKNPHYLLTYPSNLAALAQYCGDAGMRPSNLRQVLSIAELLPPETRTLVRETWGVSIADVYSCKEIGYLALQCPARENHLHVQSETVLLEVLDEQGRACRPGEVGRVVVTPLFNFAMPLLRYAVGDYAKVGALCDCGRGLPVLEQVQGRVRNMLTTPDGGRYWPSFGSRRFREIAPIRQHQFVQKSLQRLQGRLAVERPLTPEEETTLRAHILTRLPIPFEIDFVYVDEIPISAAGKLENFISEIDNPPPR</sequence>
<reference evidence="1 2" key="1">
    <citation type="submission" date="2019-08" db="EMBL/GenBank/DDBJ databases">
        <title>Hyperibacter terrae gen. nov., sp. nov. and Hyperibacter viscosus sp. nov., two new members in the family Rhodospirillaceae isolated from the rhizosphere of Hypericum perforatum.</title>
        <authorList>
            <person name="Noviana Z."/>
        </authorList>
    </citation>
    <scope>NUCLEOTIDE SEQUENCE [LARGE SCALE GENOMIC DNA]</scope>
    <source>
        <strain evidence="1 2">R5913</strain>
    </source>
</reference>
<dbReference type="PANTHER" id="PTHR36932">
    <property type="entry name" value="CAPSULAR POLYSACCHARIDE BIOSYNTHESIS PROTEIN"/>
    <property type="match status" value="1"/>
</dbReference>
<dbReference type="Proteomes" id="UP000326202">
    <property type="component" value="Chromosome"/>
</dbReference>
<dbReference type="InterPro" id="IPR053158">
    <property type="entry name" value="CapK_Type1_Caps_Biosynth"/>
</dbReference>